<dbReference type="EMBL" id="CP036268">
    <property type="protein sequence ID" value="QDT39008.1"/>
    <property type="molecule type" value="Genomic_DNA"/>
</dbReference>
<sequence>MRLRVIATDYDGTIAIDGVLNPSVREAIGNARKSGVLVVIVTGRILSELRDVAGCLDFVDGVVAENGAVVAFPNGHVTVLGAGPPLALITKLTERGIDFKVGRCVVEMDAEFADVAISLIREMQLPLAITFNRGRMMLLPPSISKSGGLRQLLDTLNVSVHNAIGIGDAENDHELLSCCDHGVAVSWGSARLKESADFVLEGDGVEAVADYIAGVSTEIRLPRAASIHHKVVLEEVGGQPPFEVSIRGRNVLVAGDTKSGKSWLAGLLIEQQILKTYTVCVFDPEGDYSSLASLPNTVSLGGGHMLPHDNDLKILLQQRLSVVLDLSHLEHHQKREYICHHLPLVANHRRNYGYPHRIVLDECHYFLRSPRDNELLDFQLDGYTLVTYHPSELPAAILNSVEVVAATRLTESAEVDVLRDLFDAKSDEYIDSHDWYEQLANLGINESALLPPTDEAEGRLRRFIVAPRLTDHVRHRSKYFDMPVAKEHEFVFTTNGQAFGESAATLRELTMAAKRVTADVLSNHSRHHDFSRWIINLFCDRELANNVRKIESTMNLDGDVDRFLTELRDAVQQRYESD</sequence>
<dbReference type="InterPro" id="IPR002789">
    <property type="entry name" value="HerA_central"/>
</dbReference>
<organism evidence="2 3">
    <name type="scientific">Stratiformator vulcanicus</name>
    <dbReference type="NCBI Taxonomy" id="2527980"/>
    <lineage>
        <taxon>Bacteria</taxon>
        <taxon>Pseudomonadati</taxon>
        <taxon>Planctomycetota</taxon>
        <taxon>Planctomycetia</taxon>
        <taxon>Planctomycetales</taxon>
        <taxon>Planctomycetaceae</taxon>
        <taxon>Stratiformator</taxon>
    </lineage>
</organism>
<dbReference type="RefSeq" id="WP_145365131.1">
    <property type="nucleotide sequence ID" value="NZ_CP036268.1"/>
</dbReference>
<dbReference type="SUPFAM" id="SSF56784">
    <property type="entry name" value="HAD-like"/>
    <property type="match status" value="1"/>
</dbReference>
<dbReference type="PANTHER" id="PTHR10000:SF8">
    <property type="entry name" value="HAD SUPERFAMILY HYDROLASE-LIKE, TYPE 3"/>
    <property type="match status" value="1"/>
</dbReference>
<evidence type="ECO:0000313" key="2">
    <source>
        <dbReference type="EMBL" id="QDT39008.1"/>
    </source>
</evidence>
<dbReference type="GO" id="GO:0016791">
    <property type="term" value="F:phosphatase activity"/>
    <property type="evidence" value="ECO:0007669"/>
    <property type="project" value="TreeGrafter"/>
</dbReference>
<reference evidence="2 3" key="1">
    <citation type="submission" date="2019-02" db="EMBL/GenBank/DDBJ databases">
        <title>Deep-cultivation of Planctomycetes and their phenomic and genomic characterization uncovers novel biology.</title>
        <authorList>
            <person name="Wiegand S."/>
            <person name="Jogler M."/>
            <person name="Boedeker C."/>
            <person name="Pinto D."/>
            <person name="Vollmers J."/>
            <person name="Rivas-Marin E."/>
            <person name="Kohn T."/>
            <person name="Peeters S.H."/>
            <person name="Heuer A."/>
            <person name="Rast P."/>
            <person name="Oberbeckmann S."/>
            <person name="Bunk B."/>
            <person name="Jeske O."/>
            <person name="Meyerdierks A."/>
            <person name="Storesund J.E."/>
            <person name="Kallscheuer N."/>
            <person name="Luecker S."/>
            <person name="Lage O.M."/>
            <person name="Pohl T."/>
            <person name="Merkel B.J."/>
            <person name="Hornburger P."/>
            <person name="Mueller R.-W."/>
            <person name="Bruemmer F."/>
            <person name="Labrenz M."/>
            <person name="Spormann A.M."/>
            <person name="Op den Camp H."/>
            <person name="Overmann J."/>
            <person name="Amann R."/>
            <person name="Jetten M.S.M."/>
            <person name="Mascher T."/>
            <person name="Medema M.H."/>
            <person name="Devos D.P."/>
            <person name="Kaster A.-K."/>
            <person name="Ovreas L."/>
            <person name="Rohde M."/>
            <person name="Galperin M.Y."/>
            <person name="Jogler C."/>
        </authorList>
    </citation>
    <scope>NUCLEOTIDE SEQUENCE [LARGE SCALE GENOMIC DNA]</scope>
    <source>
        <strain evidence="2 3">Pan189</strain>
    </source>
</reference>
<dbReference type="Gene3D" id="3.40.50.1000">
    <property type="entry name" value="HAD superfamily/HAD-like"/>
    <property type="match status" value="1"/>
</dbReference>
<dbReference type="Pfam" id="PF01935">
    <property type="entry name" value="DUF87"/>
    <property type="match status" value="1"/>
</dbReference>
<proteinExistence type="predicted"/>
<accession>A0A517R539</accession>
<dbReference type="InterPro" id="IPR036412">
    <property type="entry name" value="HAD-like_sf"/>
</dbReference>
<dbReference type="Proteomes" id="UP000317318">
    <property type="component" value="Chromosome"/>
</dbReference>
<dbReference type="AlphaFoldDB" id="A0A517R539"/>
<protein>
    <submittedName>
        <fullName evidence="2">Phosphoglycolate phosphatase</fullName>
    </submittedName>
</protein>
<dbReference type="GO" id="GO:0000287">
    <property type="term" value="F:magnesium ion binding"/>
    <property type="evidence" value="ECO:0007669"/>
    <property type="project" value="TreeGrafter"/>
</dbReference>
<evidence type="ECO:0000259" key="1">
    <source>
        <dbReference type="Pfam" id="PF01935"/>
    </source>
</evidence>
<dbReference type="InterPro" id="IPR027417">
    <property type="entry name" value="P-loop_NTPase"/>
</dbReference>
<keyword evidence="3" id="KW-1185">Reference proteome</keyword>
<dbReference type="SUPFAM" id="SSF52540">
    <property type="entry name" value="P-loop containing nucleoside triphosphate hydrolases"/>
    <property type="match status" value="1"/>
</dbReference>
<dbReference type="Gene3D" id="3.40.50.300">
    <property type="entry name" value="P-loop containing nucleotide triphosphate hydrolases"/>
    <property type="match status" value="1"/>
</dbReference>
<dbReference type="Gene3D" id="3.90.1070.10">
    <property type="match status" value="1"/>
</dbReference>
<dbReference type="InterPro" id="IPR023214">
    <property type="entry name" value="HAD_sf"/>
</dbReference>
<dbReference type="OrthoDB" id="9768060at2"/>
<dbReference type="GO" id="GO:0005829">
    <property type="term" value="C:cytosol"/>
    <property type="evidence" value="ECO:0007669"/>
    <property type="project" value="TreeGrafter"/>
</dbReference>
<name>A0A517R539_9PLAN</name>
<dbReference type="PANTHER" id="PTHR10000">
    <property type="entry name" value="PHOSPHOSERINE PHOSPHATASE"/>
    <property type="match status" value="1"/>
</dbReference>
<dbReference type="Pfam" id="PF08282">
    <property type="entry name" value="Hydrolase_3"/>
    <property type="match status" value="2"/>
</dbReference>
<gene>
    <name evidence="2" type="ORF">Pan189_34090</name>
</gene>
<feature type="domain" description="Helicase HerA central" evidence="1">
    <location>
        <begin position="249"/>
        <end position="296"/>
    </location>
</feature>
<dbReference type="KEGG" id="svp:Pan189_34090"/>
<evidence type="ECO:0000313" key="3">
    <source>
        <dbReference type="Proteomes" id="UP000317318"/>
    </source>
</evidence>